<dbReference type="AlphaFoldDB" id="A0A1M5VYN0"/>
<dbReference type="SUPFAM" id="SSF52218">
    <property type="entry name" value="Flavoproteins"/>
    <property type="match status" value="1"/>
</dbReference>
<keyword evidence="2" id="KW-0408">Iron</keyword>
<dbReference type="Pfam" id="PF00037">
    <property type="entry name" value="Fer4"/>
    <property type="match status" value="1"/>
</dbReference>
<dbReference type="PROSITE" id="PS00198">
    <property type="entry name" value="4FE4S_FER_1"/>
    <property type="match status" value="2"/>
</dbReference>
<dbReference type="NCBIfam" id="NF038196">
    <property type="entry name" value="ferrodoxin_EFR1"/>
    <property type="match status" value="1"/>
</dbReference>
<dbReference type="InterPro" id="IPR017896">
    <property type="entry name" value="4Fe4S_Fe-S-bd"/>
</dbReference>
<accession>A0A1M5VYN0</accession>
<dbReference type="GO" id="GO:0051536">
    <property type="term" value="F:iron-sulfur cluster binding"/>
    <property type="evidence" value="ECO:0007669"/>
    <property type="project" value="UniProtKB-KW"/>
</dbReference>
<reference evidence="5 6" key="1">
    <citation type="submission" date="2016-11" db="EMBL/GenBank/DDBJ databases">
        <authorList>
            <person name="Jaros S."/>
            <person name="Januszkiewicz K."/>
            <person name="Wedrychowicz H."/>
        </authorList>
    </citation>
    <scope>NUCLEOTIDE SEQUENCE [LARGE SCALE GENOMIC DNA]</scope>
    <source>
        <strain evidence="5 6">DSM 6191</strain>
    </source>
</reference>
<gene>
    <name evidence="5" type="ORF">SAMN02745941_00851</name>
</gene>
<dbReference type="Proteomes" id="UP000184241">
    <property type="component" value="Unassembled WGS sequence"/>
</dbReference>
<evidence type="ECO:0000313" key="6">
    <source>
        <dbReference type="Proteomes" id="UP000184241"/>
    </source>
</evidence>
<sequence>MMIINEDTILYFSGTGNSYQVAKDIQNSLSTLNLCKIASMRNDEKIEVKSKILGIIFPVYYARLPLIVEKVMKSLNLSEDTYVFSIVTHGGAPAKVLFKLKDLLEKNHGHLNSGFLVKMPANNILKYDTKDMHTYNDVFNQEKKKIEMISKIIKERKNHSCEVTSLVLDRLVDKIFIKQTNKIVEGFHESDRNFWVTDECNGCKLCEKVCPVENIEFNGEKPTWKHKCEQCTACIQYCPKEAIQWDKKTMKRKRYKNPNVKIF</sequence>
<organism evidence="5 6">
    <name type="scientific">Clostridium intestinale DSM 6191</name>
    <dbReference type="NCBI Taxonomy" id="1121320"/>
    <lineage>
        <taxon>Bacteria</taxon>
        <taxon>Bacillati</taxon>
        <taxon>Bacillota</taxon>
        <taxon>Clostridia</taxon>
        <taxon>Eubacteriales</taxon>
        <taxon>Clostridiaceae</taxon>
        <taxon>Clostridium</taxon>
    </lineage>
</organism>
<dbReference type="GO" id="GO:0046872">
    <property type="term" value="F:metal ion binding"/>
    <property type="evidence" value="ECO:0007669"/>
    <property type="project" value="UniProtKB-KW"/>
</dbReference>
<keyword evidence="3" id="KW-0411">Iron-sulfur</keyword>
<proteinExistence type="predicted"/>
<evidence type="ECO:0000256" key="3">
    <source>
        <dbReference type="ARBA" id="ARBA00023014"/>
    </source>
</evidence>
<dbReference type="PANTHER" id="PTHR43122">
    <property type="entry name" value="FERREDOXIN SUBUNIT OF PYRUVATE:FLAVODOXIN OXIDOREDUCTASE-RELATED"/>
    <property type="match status" value="1"/>
</dbReference>
<feature type="domain" description="4Fe-4S ferredoxin-type" evidence="4">
    <location>
        <begin position="191"/>
        <end position="220"/>
    </location>
</feature>
<name>A0A1M5VYN0_9CLOT</name>
<protein>
    <submittedName>
        <fullName evidence="5">4Fe-4S dicluster domain-containing protein</fullName>
    </submittedName>
</protein>
<evidence type="ECO:0000256" key="1">
    <source>
        <dbReference type="ARBA" id="ARBA00022723"/>
    </source>
</evidence>
<dbReference type="Gene3D" id="3.30.70.20">
    <property type="match status" value="1"/>
</dbReference>
<evidence type="ECO:0000256" key="2">
    <source>
        <dbReference type="ARBA" id="ARBA00023004"/>
    </source>
</evidence>
<dbReference type="PROSITE" id="PS51379">
    <property type="entry name" value="4FE4S_FER_2"/>
    <property type="match status" value="2"/>
</dbReference>
<keyword evidence="1" id="KW-0479">Metal-binding</keyword>
<dbReference type="InterPro" id="IPR017900">
    <property type="entry name" value="4Fe4S_Fe_S_CS"/>
</dbReference>
<feature type="domain" description="4Fe-4S ferredoxin-type" evidence="4">
    <location>
        <begin position="227"/>
        <end position="248"/>
    </location>
</feature>
<dbReference type="EMBL" id="FQXU01000004">
    <property type="protein sequence ID" value="SHH80365.1"/>
    <property type="molecule type" value="Genomic_DNA"/>
</dbReference>
<dbReference type="RefSeq" id="WP_242950053.1">
    <property type="nucleotide sequence ID" value="NZ_FQXU01000004.1"/>
</dbReference>
<evidence type="ECO:0000259" key="4">
    <source>
        <dbReference type="PROSITE" id="PS51379"/>
    </source>
</evidence>
<evidence type="ECO:0000313" key="5">
    <source>
        <dbReference type="EMBL" id="SHH80365.1"/>
    </source>
</evidence>
<dbReference type="InterPro" id="IPR029039">
    <property type="entry name" value="Flavoprotein-like_sf"/>
</dbReference>
<dbReference type="SUPFAM" id="SSF54862">
    <property type="entry name" value="4Fe-4S ferredoxins"/>
    <property type="match status" value="1"/>
</dbReference>
<dbReference type="PANTHER" id="PTHR43122:SF1">
    <property type="entry name" value="IRON-SULFUR-BINDING PROTEIN"/>
    <property type="match status" value="1"/>
</dbReference>
<dbReference type="InterPro" id="IPR047964">
    <property type="entry name" value="EFR1-like"/>
</dbReference>